<reference evidence="12 13" key="1">
    <citation type="journal article" date="2010" name="Int. J. Syst. Evol. Microbiol.">
        <title>Thiohalobacter thiocyanaticus gen. nov., sp. nov., a moderately halophilic, sulfur-oxidizing gammaproteobacterium from hypersaline lakes, that utilizes thiocyanate.</title>
        <authorList>
            <person name="Sorokin D.Y."/>
            <person name="Kovaleva O.L."/>
            <person name="Tourova T.P."/>
            <person name="Muyzer G."/>
        </authorList>
    </citation>
    <scope>NUCLEOTIDE SEQUENCE [LARGE SCALE GENOMIC DNA]</scope>
    <source>
        <strain evidence="12 13">Hrh1</strain>
    </source>
</reference>
<evidence type="ECO:0000256" key="1">
    <source>
        <dbReference type="ARBA" id="ARBA00000085"/>
    </source>
</evidence>
<dbReference type="InterPro" id="IPR029016">
    <property type="entry name" value="GAF-like_dom_sf"/>
</dbReference>
<dbReference type="Pfam" id="PF02518">
    <property type="entry name" value="HATPase_c"/>
    <property type="match status" value="1"/>
</dbReference>
<evidence type="ECO:0000313" key="13">
    <source>
        <dbReference type="Proteomes" id="UP000287798"/>
    </source>
</evidence>
<dbReference type="EC" id="2.7.13.3" evidence="2"/>
<dbReference type="SMART" id="SM00387">
    <property type="entry name" value="HATPase_c"/>
    <property type="match status" value="1"/>
</dbReference>
<dbReference type="InterPro" id="IPR003018">
    <property type="entry name" value="GAF"/>
</dbReference>
<dbReference type="GO" id="GO:0000155">
    <property type="term" value="F:phosphorelay sensor kinase activity"/>
    <property type="evidence" value="ECO:0007669"/>
    <property type="project" value="InterPro"/>
</dbReference>
<keyword evidence="9" id="KW-0175">Coiled coil</keyword>
<dbReference type="Pfam" id="PF00512">
    <property type="entry name" value="HisKA"/>
    <property type="match status" value="1"/>
</dbReference>
<dbReference type="InterPro" id="IPR003594">
    <property type="entry name" value="HATPase_dom"/>
</dbReference>
<dbReference type="Proteomes" id="UP000287798">
    <property type="component" value="Unassembled WGS sequence"/>
</dbReference>
<dbReference type="PANTHER" id="PTHR43065:SF10">
    <property type="entry name" value="PEROXIDE STRESS-ACTIVATED HISTIDINE KINASE MAK3"/>
    <property type="match status" value="1"/>
</dbReference>
<sequence>MQTKPQAGMNLLTTISADEARDAGVARWQQWLLYGWVVALVAMPLLLHGLDNGTLLVPEYLIDVRMHAVIELFCGIMALLIAGMVLALSRHKRERALLLFALGFLVMGVLDVVHAVTPPDVYPALFVAAHTLSTLFGGMLFCAGTILHYRRHRLPGLPLWLSREAAFTLMLLIGLVLAYQLILPVGSLENLYTFSILAYRAHEFSGILYAFAALLAFLYYRGTGQRLILVIGAILMLFAESAYLFRFSQMWDSAWWTWHFVKVGLYLGSLVVIAAGLVMSLRAVQRARVVQDNINRQLRFAHDRLDEMNRELRLRNTMVNASIGARGLDQTLEVIENTLSEFVGRCRYSLVLRVAEDEVEEFQRDLQRQTLRWNVRVRAEQMPCVQLVGGTNGNSVNSCSRGGVEHACMCLTLRAHDQVFGYLRMEIADGHPAPAGIEQLGVVAAEIGPILHNALLHYRWTQAIGFRAALLRVTAMLGSTLELPRVLEAVCGESAYMLSSVASGILLADDEHGDVMRLVSRCMPGMSAGDAAGQPEWISSEEGRELFGRLRETGRPVALVKPETTDQPPPFPLGTSGCVWGAVALFPMLEGERLIAVMLIMRTERIPFSAATLEQGELLAEQVRVALVNARAYEALRDTNEQLRHSERERMRAERLAVLGQMAASVAHEVRNPLSAINNCLAVLRRNITGQGENVEPALEIIDDEVRRLDRLTHNFMSFGRSPHTAAARVHLGGLVARVCERIEQHIQHEGLPVELEQEIRGGYTAVMFDADGFQEVLWNLMLNAVQALRGAGRLRVRLTQNAGHAFLAVADDGPGIPADKREQIFEPFYSQRSEGAGLGLAIVRQLVEGWGGRLRIWGPPGACFALRFPVTGAQTAERELAS</sequence>
<comment type="caution">
    <text evidence="12">The sequence shown here is derived from an EMBL/GenBank/DDBJ whole genome shotgun (WGS) entry which is preliminary data.</text>
</comment>
<proteinExistence type="predicted"/>
<dbReference type="Pfam" id="PF13185">
    <property type="entry name" value="GAF_2"/>
    <property type="match status" value="1"/>
</dbReference>
<dbReference type="CDD" id="cd00082">
    <property type="entry name" value="HisKA"/>
    <property type="match status" value="1"/>
</dbReference>
<keyword evidence="4" id="KW-0808">Transferase</keyword>
<feature type="domain" description="Histidine kinase" evidence="11">
    <location>
        <begin position="665"/>
        <end position="873"/>
    </location>
</feature>
<dbReference type="Gene3D" id="1.10.287.130">
    <property type="match status" value="1"/>
</dbReference>
<dbReference type="SMART" id="SM00388">
    <property type="entry name" value="HisKA"/>
    <property type="match status" value="1"/>
</dbReference>
<dbReference type="SMART" id="SM00065">
    <property type="entry name" value="GAF"/>
    <property type="match status" value="1"/>
</dbReference>
<dbReference type="SUPFAM" id="SSF47384">
    <property type="entry name" value="Homodimeric domain of signal transducing histidine kinase"/>
    <property type="match status" value="1"/>
</dbReference>
<evidence type="ECO:0000259" key="11">
    <source>
        <dbReference type="PROSITE" id="PS50109"/>
    </source>
</evidence>
<keyword evidence="5" id="KW-0547">Nucleotide-binding</keyword>
<dbReference type="PRINTS" id="PR00344">
    <property type="entry name" value="BCTRLSENSOR"/>
</dbReference>
<feature type="transmembrane region" description="Helical" evidence="10">
    <location>
        <begin position="31"/>
        <end position="50"/>
    </location>
</feature>
<dbReference type="PANTHER" id="PTHR43065">
    <property type="entry name" value="SENSOR HISTIDINE KINASE"/>
    <property type="match status" value="1"/>
</dbReference>
<keyword evidence="10" id="KW-1133">Transmembrane helix</keyword>
<keyword evidence="6 12" id="KW-0418">Kinase</keyword>
<evidence type="ECO:0000256" key="8">
    <source>
        <dbReference type="ARBA" id="ARBA00023012"/>
    </source>
</evidence>
<dbReference type="CDD" id="cd00075">
    <property type="entry name" value="HATPase"/>
    <property type="match status" value="1"/>
</dbReference>
<dbReference type="Gene3D" id="3.30.450.40">
    <property type="match status" value="1"/>
</dbReference>
<evidence type="ECO:0000256" key="6">
    <source>
        <dbReference type="ARBA" id="ARBA00022777"/>
    </source>
</evidence>
<evidence type="ECO:0000256" key="4">
    <source>
        <dbReference type="ARBA" id="ARBA00022679"/>
    </source>
</evidence>
<dbReference type="Gene3D" id="3.30.565.10">
    <property type="entry name" value="Histidine kinase-like ATPase, C-terminal domain"/>
    <property type="match status" value="1"/>
</dbReference>
<dbReference type="AlphaFoldDB" id="A0A426QIW4"/>
<feature type="transmembrane region" description="Helical" evidence="10">
    <location>
        <begin position="265"/>
        <end position="284"/>
    </location>
</feature>
<comment type="catalytic activity">
    <reaction evidence="1">
        <text>ATP + protein L-histidine = ADP + protein N-phospho-L-histidine.</text>
        <dbReference type="EC" id="2.7.13.3"/>
    </reaction>
</comment>
<keyword evidence="7" id="KW-0067">ATP-binding</keyword>
<feature type="transmembrane region" description="Helical" evidence="10">
    <location>
        <begin position="227"/>
        <end position="245"/>
    </location>
</feature>
<keyword evidence="13" id="KW-1185">Reference proteome</keyword>
<keyword evidence="8" id="KW-0902">Two-component regulatory system</keyword>
<feature type="transmembrane region" description="Helical" evidence="10">
    <location>
        <begin position="202"/>
        <end position="220"/>
    </location>
</feature>
<dbReference type="InterPro" id="IPR005467">
    <property type="entry name" value="His_kinase_dom"/>
</dbReference>
<organism evidence="12 13">
    <name type="scientific">Thiohalobacter thiocyanaticus</name>
    <dbReference type="NCBI Taxonomy" id="585455"/>
    <lineage>
        <taxon>Bacteria</taxon>
        <taxon>Pseudomonadati</taxon>
        <taxon>Pseudomonadota</taxon>
        <taxon>Gammaproteobacteria</taxon>
        <taxon>Thiohalobacterales</taxon>
        <taxon>Thiohalobacteraceae</taxon>
        <taxon>Thiohalobacter</taxon>
    </lineage>
</organism>
<feature type="transmembrane region" description="Helical" evidence="10">
    <location>
        <begin position="70"/>
        <end position="89"/>
    </location>
</feature>
<keyword evidence="10" id="KW-0812">Transmembrane</keyword>
<accession>A0A426QIW4</accession>
<dbReference type="InterPro" id="IPR036097">
    <property type="entry name" value="HisK_dim/P_sf"/>
</dbReference>
<protein>
    <recommendedName>
        <fullName evidence="2">histidine kinase</fullName>
        <ecNumber evidence="2">2.7.13.3</ecNumber>
    </recommendedName>
</protein>
<feature type="coiled-coil region" evidence="9">
    <location>
        <begin position="629"/>
        <end position="656"/>
    </location>
</feature>
<dbReference type="SUPFAM" id="SSF55874">
    <property type="entry name" value="ATPase domain of HSP90 chaperone/DNA topoisomerase II/histidine kinase"/>
    <property type="match status" value="1"/>
</dbReference>
<dbReference type="PROSITE" id="PS50109">
    <property type="entry name" value="HIS_KIN"/>
    <property type="match status" value="1"/>
</dbReference>
<feature type="transmembrane region" description="Helical" evidence="10">
    <location>
        <begin position="161"/>
        <end position="182"/>
    </location>
</feature>
<dbReference type="EMBL" id="QZMU01000001">
    <property type="protein sequence ID" value="RRQ21685.1"/>
    <property type="molecule type" value="Genomic_DNA"/>
</dbReference>
<evidence type="ECO:0000256" key="9">
    <source>
        <dbReference type="SAM" id="Coils"/>
    </source>
</evidence>
<dbReference type="InterPro" id="IPR036890">
    <property type="entry name" value="HATPase_C_sf"/>
</dbReference>
<name>A0A426QIW4_9GAMM</name>
<dbReference type="InterPro" id="IPR004358">
    <property type="entry name" value="Sig_transdc_His_kin-like_C"/>
</dbReference>
<evidence type="ECO:0000256" key="7">
    <source>
        <dbReference type="ARBA" id="ARBA00022840"/>
    </source>
</evidence>
<keyword evidence="3" id="KW-0597">Phosphoprotein</keyword>
<evidence type="ECO:0000256" key="2">
    <source>
        <dbReference type="ARBA" id="ARBA00012438"/>
    </source>
</evidence>
<evidence type="ECO:0000256" key="10">
    <source>
        <dbReference type="SAM" id="Phobius"/>
    </source>
</evidence>
<dbReference type="GO" id="GO:0005524">
    <property type="term" value="F:ATP binding"/>
    <property type="evidence" value="ECO:0007669"/>
    <property type="project" value="UniProtKB-KW"/>
</dbReference>
<feature type="transmembrane region" description="Helical" evidence="10">
    <location>
        <begin position="96"/>
        <end position="116"/>
    </location>
</feature>
<evidence type="ECO:0000256" key="3">
    <source>
        <dbReference type="ARBA" id="ARBA00022553"/>
    </source>
</evidence>
<dbReference type="InterPro" id="IPR003661">
    <property type="entry name" value="HisK_dim/P_dom"/>
</dbReference>
<feature type="transmembrane region" description="Helical" evidence="10">
    <location>
        <begin position="122"/>
        <end position="149"/>
    </location>
</feature>
<evidence type="ECO:0000256" key="5">
    <source>
        <dbReference type="ARBA" id="ARBA00022741"/>
    </source>
</evidence>
<keyword evidence="10" id="KW-0472">Membrane</keyword>
<evidence type="ECO:0000313" key="12">
    <source>
        <dbReference type="EMBL" id="RRQ21685.1"/>
    </source>
</evidence>
<dbReference type="SUPFAM" id="SSF55781">
    <property type="entry name" value="GAF domain-like"/>
    <property type="match status" value="1"/>
</dbReference>
<gene>
    <name evidence="12" type="ORF">D6C00_06805</name>
</gene>